<protein>
    <submittedName>
        <fullName evidence="1">Uncharacterized protein</fullName>
    </submittedName>
</protein>
<sequence>MCNYWNVESSCGHRTLLAGSNCYLIYAQLQRINDPTYRAQAGLPFEIPRGCMPNRRNVQHRNTGEFCSFECRNNALYGERCGTRDAHFGPGSERLGVGWRC</sequence>
<dbReference type="AlphaFoldDB" id="A0A1E1KH89"/>
<name>A0A1E1KH89_9HELO</name>
<evidence type="ECO:0000313" key="2">
    <source>
        <dbReference type="Proteomes" id="UP000178129"/>
    </source>
</evidence>
<keyword evidence="2" id="KW-1185">Reference proteome</keyword>
<comment type="caution">
    <text evidence="1">The sequence shown here is derived from an EMBL/GenBank/DDBJ whole genome shotgun (WGS) entry which is preliminary data.</text>
</comment>
<gene>
    <name evidence="1" type="ORF">RCO7_14443</name>
</gene>
<organism evidence="1 2">
    <name type="scientific">Rhynchosporium graminicola</name>
    <dbReference type="NCBI Taxonomy" id="2792576"/>
    <lineage>
        <taxon>Eukaryota</taxon>
        <taxon>Fungi</taxon>
        <taxon>Dikarya</taxon>
        <taxon>Ascomycota</taxon>
        <taxon>Pezizomycotina</taxon>
        <taxon>Leotiomycetes</taxon>
        <taxon>Helotiales</taxon>
        <taxon>Ploettnerulaceae</taxon>
        <taxon>Rhynchosporium</taxon>
    </lineage>
</organism>
<evidence type="ECO:0000313" key="1">
    <source>
        <dbReference type="EMBL" id="CZS97418.1"/>
    </source>
</evidence>
<reference evidence="2" key="1">
    <citation type="submission" date="2016-03" db="EMBL/GenBank/DDBJ databases">
        <authorList>
            <person name="Ploux O."/>
        </authorList>
    </citation>
    <scope>NUCLEOTIDE SEQUENCE [LARGE SCALE GENOMIC DNA]</scope>
    <source>
        <strain evidence="2">UK7</strain>
    </source>
</reference>
<dbReference type="InParanoid" id="A0A1E1KH89"/>
<accession>A0A1E1KH89</accession>
<proteinExistence type="predicted"/>
<dbReference type="Proteomes" id="UP000178129">
    <property type="component" value="Unassembled WGS sequence"/>
</dbReference>
<dbReference type="EMBL" id="FJUW01000013">
    <property type="protein sequence ID" value="CZS97418.1"/>
    <property type="molecule type" value="Genomic_DNA"/>
</dbReference>